<reference evidence="3" key="2">
    <citation type="submission" date="2021-09" db="EMBL/GenBank/DDBJ databases">
        <authorList>
            <person name="Jia N."/>
            <person name="Wang J."/>
            <person name="Shi W."/>
            <person name="Du L."/>
            <person name="Sun Y."/>
            <person name="Zhan W."/>
            <person name="Jiang J."/>
            <person name="Wang Q."/>
            <person name="Zhang B."/>
            <person name="Ji P."/>
            <person name="Sakyi L.B."/>
            <person name="Cui X."/>
            <person name="Yuan T."/>
            <person name="Jiang B."/>
            <person name="Yang W."/>
            <person name="Lam T.T.-Y."/>
            <person name="Chang Q."/>
            <person name="Ding S."/>
            <person name="Wang X."/>
            <person name="Zhu J."/>
            <person name="Ruan X."/>
            <person name="Zhao L."/>
            <person name="Wei J."/>
            <person name="Que T."/>
            <person name="Du C."/>
            <person name="Cheng J."/>
            <person name="Dai P."/>
            <person name="Han X."/>
            <person name="Huang E."/>
            <person name="Gao Y."/>
            <person name="Liu J."/>
            <person name="Shao H."/>
            <person name="Ye R."/>
            <person name="Li L."/>
            <person name="Wei W."/>
            <person name="Wang X."/>
            <person name="Wang C."/>
            <person name="Huo Q."/>
            <person name="Li W."/>
            <person name="Guo W."/>
            <person name="Chen H."/>
            <person name="Chen S."/>
            <person name="Zhou L."/>
            <person name="Zhou L."/>
            <person name="Ni X."/>
            <person name="Tian J."/>
            <person name="Zhou Y."/>
            <person name="Sheng Y."/>
            <person name="Liu T."/>
            <person name="Pan Y."/>
            <person name="Xia L."/>
            <person name="Li J."/>
            <person name="Zhao F."/>
            <person name="Cao W."/>
        </authorList>
    </citation>
    <scope>NUCLEOTIDE SEQUENCE</scope>
    <source>
        <strain evidence="3">Rmic-2018</strain>
        <tissue evidence="3">Larvae</tissue>
    </source>
</reference>
<sequence length="317" mass="35114">MSLERRSLWLDEKLMILKFVDENPTSKRRVLAGNWTFPCTRCEPPSPAKGPGGNQRTSSRTLTPESSTIRATSTSSVALNSTVRSFLSDLVKPDSDGDPWSPTTLAVVGQRVGVILGVNEDCSDNLAPRVVGRRIDPKNLRNLCSPPCVYLASTEDLSRMPVGALEQYLDVLDRRMRAGKRVVAVFLTPDVAEAVSSDFKNTRLFSLRCSSMSSRNSSDVSILKHFKQLYRTFLLRRFTVLNGQLEEARPTLLFAMSLITMSWDCLKQDIIRTAFKDWGFHGCILSHSAAAEPKQGDAAGHAVDTGNVLLDSFVWTD</sequence>
<name>A0A9J6CZE9_RHIMP</name>
<dbReference type="Proteomes" id="UP000821866">
    <property type="component" value="Unassembled WGS sequence"/>
</dbReference>
<feature type="domain" description="DDE-1" evidence="2">
    <location>
        <begin position="110"/>
        <end position="275"/>
    </location>
</feature>
<reference evidence="3" key="1">
    <citation type="journal article" date="2020" name="Cell">
        <title>Large-Scale Comparative Analyses of Tick Genomes Elucidate Their Genetic Diversity and Vector Capacities.</title>
        <authorList>
            <consortium name="Tick Genome and Microbiome Consortium (TIGMIC)"/>
            <person name="Jia N."/>
            <person name="Wang J."/>
            <person name="Shi W."/>
            <person name="Du L."/>
            <person name="Sun Y."/>
            <person name="Zhan W."/>
            <person name="Jiang J.F."/>
            <person name="Wang Q."/>
            <person name="Zhang B."/>
            <person name="Ji P."/>
            <person name="Bell-Sakyi L."/>
            <person name="Cui X.M."/>
            <person name="Yuan T.T."/>
            <person name="Jiang B.G."/>
            <person name="Yang W.F."/>
            <person name="Lam T.T."/>
            <person name="Chang Q.C."/>
            <person name="Ding S.J."/>
            <person name="Wang X.J."/>
            <person name="Zhu J.G."/>
            <person name="Ruan X.D."/>
            <person name="Zhao L."/>
            <person name="Wei J.T."/>
            <person name="Ye R.Z."/>
            <person name="Que T.C."/>
            <person name="Du C.H."/>
            <person name="Zhou Y.H."/>
            <person name="Cheng J.X."/>
            <person name="Dai P.F."/>
            <person name="Guo W.B."/>
            <person name="Han X.H."/>
            <person name="Huang E.J."/>
            <person name="Li L.F."/>
            <person name="Wei W."/>
            <person name="Gao Y.C."/>
            <person name="Liu J.Z."/>
            <person name="Shao H.Z."/>
            <person name="Wang X."/>
            <person name="Wang C.C."/>
            <person name="Yang T.C."/>
            <person name="Huo Q.B."/>
            <person name="Li W."/>
            <person name="Chen H.Y."/>
            <person name="Chen S.E."/>
            <person name="Zhou L.G."/>
            <person name="Ni X.B."/>
            <person name="Tian J.H."/>
            <person name="Sheng Y."/>
            <person name="Liu T."/>
            <person name="Pan Y.S."/>
            <person name="Xia L.Y."/>
            <person name="Li J."/>
            <person name="Zhao F."/>
            <person name="Cao W.C."/>
        </authorList>
    </citation>
    <scope>NUCLEOTIDE SEQUENCE</scope>
    <source>
        <strain evidence="3">Rmic-2018</strain>
    </source>
</reference>
<feature type="compositionally biased region" description="Polar residues" evidence="1">
    <location>
        <begin position="54"/>
        <end position="72"/>
    </location>
</feature>
<dbReference type="Pfam" id="PF03184">
    <property type="entry name" value="DDE_1"/>
    <property type="match status" value="1"/>
</dbReference>
<dbReference type="AlphaFoldDB" id="A0A9J6CZE9"/>
<evidence type="ECO:0000313" key="3">
    <source>
        <dbReference type="EMBL" id="KAH7964111.1"/>
    </source>
</evidence>
<feature type="region of interest" description="Disordered" evidence="1">
    <location>
        <begin position="41"/>
        <end position="72"/>
    </location>
</feature>
<organism evidence="3 4">
    <name type="scientific">Rhipicephalus microplus</name>
    <name type="common">Cattle tick</name>
    <name type="synonym">Boophilus microplus</name>
    <dbReference type="NCBI Taxonomy" id="6941"/>
    <lineage>
        <taxon>Eukaryota</taxon>
        <taxon>Metazoa</taxon>
        <taxon>Ecdysozoa</taxon>
        <taxon>Arthropoda</taxon>
        <taxon>Chelicerata</taxon>
        <taxon>Arachnida</taxon>
        <taxon>Acari</taxon>
        <taxon>Parasitiformes</taxon>
        <taxon>Ixodida</taxon>
        <taxon>Ixodoidea</taxon>
        <taxon>Ixodidae</taxon>
        <taxon>Rhipicephalinae</taxon>
        <taxon>Rhipicephalus</taxon>
        <taxon>Boophilus</taxon>
    </lineage>
</organism>
<protein>
    <recommendedName>
        <fullName evidence="2">DDE-1 domain-containing protein</fullName>
    </recommendedName>
</protein>
<dbReference type="GO" id="GO:0003676">
    <property type="term" value="F:nucleic acid binding"/>
    <property type="evidence" value="ECO:0007669"/>
    <property type="project" value="InterPro"/>
</dbReference>
<gene>
    <name evidence="3" type="ORF">HPB51_027653</name>
</gene>
<dbReference type="VEuPathDB" id="VectorBase:LOC119185344"/>
<evidence type="ECO:0000313" key="4">
    <source>
        <dbReference type="Proteomes" id="UP000821866"/>
    </source>
</evidence>
<comment type="caution">
    <text evidence="3">The sequence shown here is derived from an EMBL/GenBank/DDBJ whole genome shotgun (WGS) entry which is preliminary data.</text>
</comment>
<dbReference type="EMBL" id="JABSTU010004241">
    <property type="protein sequence ID" value="KAH7964111.1"/>
    <property type="molecule type" value="Genomic_DNA"/>
</dbReference>
<keyword evidence="4" id="KW-1185">Reference proteome</keyword>
<evidence type="ECO:0000259" key="2">
    <source>
        <dbReference type="Pfam" id="PF03184"/>
    </source>
</evidence>
<accession>A0A9J6CZE9</accession>
<dbReference type="InterPro" id="IPR004875">
    <property type="entry name" value="DDE_SF_endonuclease_dom"/>
</dbReference>
<proteinExistence type="predicted"/>
<evidence type="ECO:0000256" key="1">
    <source>
        <dbReference type="SAM" id="MobiDB-lite"/>
    </source>
</evidence>